<protein>
    <submittedName>
        <fullName evidence="1">Uncharacterized protein</fullName>
    </submittedName>
</protein>
<dbReference type="EMBL" id="OZ035830">
    <property type="protein sequence ID" value="CAL1613034.1"/>
    <property type="molecule type" value="Genomic_DNA"/>
</dbReference>
<evidence type="ECO:0000313" key="1">
    <source>
        <dbReference type="EMBL" id="CAL1613034.1"/>
    </source>
</evidence>
<gene>
    <name evidence="1" type="ORF">KC01_LOCUS39301</name>
</gene>
<sequence length="66" mass="7295">MFWLNLKKRLWVKAGVSQVNSLGTPITALYSGSGPPPLQCPRQAWCGLLQELGERVVSLFSSSRPH</sequence>
<name>A0AAV2MHX8_KNICA</name>
<keyword evidence="2" id="KW-1185">Reference proteome</keyword>
<proteinExistence type="predicted"/>
<dbReference type="AlphaFoldDB" id="A0AAV2MHX8"/>
<organism evidence="1 2">
    <name type="scientific">Knipowitschia caucasica</name>
    <name type="common">Caucasian dwarf goby</name>
    <name type="synonym">Pomatoschistus caucasicus</name>
    <dbReference type="NCBI Taxonomy" id="637954"/>
    <lineage>
        <taxon>Eukaryota</taxon>
        <taxon>Metazoa</taxon>
        <taxon>Chordata</taxon>
        <taxon>Craniata</taxon>
        <taxon>Vertebrata</taxon>
        <taxon>Euteleostomi</taxon>
        <taxon>Actinopterygii</taxon>
        <taxon>Neopterygii</taxon>
        <taxon>Teleostei</taxon>
        <taxon>Neoteleostei</taxon>
        <taxon>Acanthomorphata</taxon>
        <taxon>Gobiaria</taxon>
        <taxon>Gobiiformes</taxon>
        <taxon>Gobioidei</taxon>
        <taxon>Gobiidae</taxon>
        <taxon>Gobiinae</taxon>
        <taxon>Knipowitschia</taxon>
    </lineage>
</organism>
<reference evidence="1 2" key="1">
    <citation type="submission" date="2024-04" db="EMBL/GenBank/DDBJ databases">
        <authorList>
            <person name="Waldvogel A.-M."/>
            <person name="Schoenle A."/>
        </authorList>
    </citation>
    <scope>NUCLEOTIDE SEQUENCE [LARGE SCALE GENOMIC DNA]</scope>
</reference>
<dbReference type="Proteomes" id="UP001497482">
    <property type="component" value="Chromosome 8"/>
</dbReference>
<accession>A0AAV2MHX8</accession>
<evidence type="ECO:0000313" key="2">
    <source>
        <dbReference type="Proteomes" id="UP001497482"/>
    </source>
</evidence>